<dbReference type="Gene3D" id="1.10.390.10">
    <property type="entry name" value="Neutral Protease Domain 2"/>
    <property type="match status" value="1"/>
</dbReference>
<sequence length="1153" mass="127902">MQAAVKHCVYLNIPINSLSSRFKKRMRTSLKLISAFFLAILCVFSSQIGAASNPTFHHHMEIQLSPGTSGIRVKDRIQIPDHMRNAKEPVQLEFYLHAGLAVSDVQDATLEADANEVALKSRPISIRHYTVTVSPGQDAFTLQYGGQIHHAVQGPGQEYSRSFGSTPGVISPEGVFLASASAWYPQFGDALVSFQLDIQTPPDWDVVSQGTLLRENKTSAAQNVVWEEKQPQDDIYLIAAKFQRYTQSAGAVNAMVYLRSADQPLAQRYLDATAQYIAMYNKLIGPYPYTKFALVENFWESGYGMPSFTLLGSKVIRLPFILHSSYPHEILHNYWGNGVFVDYAKGNWAEGLTAYLADHLVNEQRGKGEEYRRDVLQKYADFVGKEKDFPVIRFVSRHSASSEAVGYGKTMMFFHMLRQELGDDAFTKALRRFYQQFKFQQATFADLLATFNTSTGQDLTQRFEQWVHRTGAPDLVLRSAETERTADGFKLTLTVEQTQPGEPYRLKVPVSITLEGEDMAVESHIVVEQAKQTVEMTFANRPVRIDLDPHFDVFRRLDSREIPSALSQGFGAEKPLLILPAREQKAVLEAYRALAANWQKTQSSPLEIVTDDQLKTLPEDRTVWILGWQNRFADAVPKALTDRGVAVQSQQLQLEHKRYPQAGHAVVLTTRQPANPDKTLLWVAADNPKAIAELANKLPHYRKYSYLVFKGDELTNIGKGQWPVLQSPLTQWIKQQDGHTIHTTHTGITKPRRALAELPPVFSESRMMADITHLSHESYKGRELGTPELDDAATYIAKQFQQIGLLPGGDDNSYFQTWQQDVGLPKGNITLRNVVGILPGTNPQLAGQSLVIGAHYDHLGTGWPDVRAAHQGKIHHGADDNASGIAVMLELARQIVPKWQPERTVIFTAFTGEEANLLGSKHYVRKNDQFPVEKVIAMLNLDTVGRLENNPVTVFGTGSARELVHIFRGASFVTGIPVNAVQDDFGSSDQAAFIQVGVPAIQLFASAHEDYHAPGDTADKIDTAGLVKVAAILKEATEYLANRIEPLTVTLSAAPAPAESAAPKEKRKTSLGTVPDFSYKGEGVRIDNTLPGSPAQQAGLQPGDILIQLAGQPVSDLASYAAILRTLKAGEKVELWLRRNDAVMVVEVVLAER</sequence>
<dbReference type="SUPFAM" id="SSF55486">
    <property type="entry name" value="Metalloproteases ('zincins'), catalytic domain"/>
    <property type="match status" value="1"/>
</dbReference>
<organism evidence="2 3">
    <name type="scientific">Nitrosomonas oligotropha</name>
    <dbReference type="NCBI Taxonomy" id="42354"/>
    <lineage>
        <taxon>Bacteria</taxon>
        <taxon>Pseudomonadati</taxon>
        <taxon>Pseudomonadota</taxon>
        <taxon>Betaproteobacteria</taxon>
        <taxon>Nitrosomonadales</taxon>
        <taxon>Nitrosomonadaceae</taxon>
        <taxon>Nitrosomonas</taxon>
    </lineage>
</organism>
<dbReference type="Proteomes" id="UP000198814">
    <property type="component" value="Unassembled WGS sequence"/>
</dbReference>
<dbReference type="GO" id="GO:0006508">
    <property type="term" value="P:proteolysis"/>
    <property type="evidence" value="ECO:0007669"/>
    <property type="project" value="InterPro"/>
</dbReference>
<dbReference type="EMBL" id="FODO01000002">
    <property type="protein sequence ID" value="SEN95331.1"/>
    <property type="molecule type" value="Genomic_DNA"/>
</dbReference>
<dbReference type="PROSITE" id="PS50106">
    <property type="entry name" value="PDZ"/>
    <property type="match status" value="1"/>
</dbReference>
<dbReference type="SMART" id="SM00228">
    <property type="entry name" value="PDZ"/>
    <property type="match status" value="1"/>
</dbReference>
<name>A0A1H8KR90_9PROT</name>
<evidence type="ECO:0000313" key="2">
    <source>
        <dbReference type="EMBL" id="SEN95331.1"/>
    </source>
</evidence>
<proteinExistence type="predicted"/>
<feature type="domain" description="PDZ" evidence="1">
    <location>
        <begin position="1077"/>
        <end position="1141"/>
    </location>
</feature>
<protein>
    <submittedName>
        <fullName evidence="2">PDZ domain-containing protein</fullName>
    </submittedName>
</protein>
<dbReference type="PANTHER" id="PTHR12147">
    <property type="entry name" value="METALLOPEPTIDASE M28 FAMILY MEMBER"/>
    <property type="match status" value="1"/>
</dbReference>
<dbReference type="InterPro" id="IPR041489">
    <property type="entry name" value="PDZ_6"/>
</dbReference>
<reference evidence="3" key="1">
    <citation type="submission" date="2016-10" db="EMBL/GenBank/DDBJ databases">
        <authorList>
            <person name="Varghese N."/>
            <person name="Submissions S."/>
        </authorList>
    </citation>
    <scope>NUCLEOTIDE SEQUENCE [LARGE SCALE GENOMIC DNA]</scope>
    <source>
        <strain evidence="3">Nm76</strain>
    </source>
</reference>
<dbReference type="InterPro" id="IPR014782">
    <property type="entry name" value="Peptidase_M1_dom"/>
</dbReference>
<dbReference type="STRING" id="42354.SAMN05216333_102212"/>
<dbReference type="GO" id="GO:0008270">
    <property type="term" value="F:zinc ion binding"/>
    <property type="evidence" value="ECO:0007669"/>
    <property type="project" value="InterPro"/>
</dbReference>
<dbReference type="Pfam" id="PF01433">
    <property type="entry name" value="Peptidase_M1"/>
    <property type="match status" value="1"/>
</dbReference>
<dbReference type="Pfam" id="PF17820">
    <property type="entry name" value="PDZ_6"/>
    <property type="match status" value="1"/>
</dbReference>
<dbReference type="InterPro" id="IPR007484">
    <property type="entry name" value="Peptidase_M28"/>
</dbReference>
<dbReference type="PANTHER" id="PTHR12147:SF26">
    <property type="entry name" value="PEPTIDASE M28 DOMAIN-CONTAINING PROTEIN"/>
    <property type="match status" value="1"/>
</dbReference>
<dbReference type="InterPro" id="IPR045175">
    <property type="entry name" value="M28_fam"/>
</dbReference>
<dbReference type="InterPro" id="IPR027268">
    <property type="entry name" value="Peptidase_M4/M1_CTD_sf"/>
</dbReference>
<dbReference type="GO" id="GO:0008235">
    <property type="term" value="F:metalloexopeptidase activity"/>
    <property type="evidence" value="ECO:0007669"/>
    <property type="project" value="InterPro"/>
</dbReference>
<keyword evidence="3" id="KW-1185">Reference proteome</keyword>
<dbReference type="SUPFAM" id="SSF50156">
    <property type="entry name" value="PDZ domain-like"/>
    <property type="match status" value="1"/>
</dbReference>
<dbReference type="AlphaFoldDB" id="A0A1H8KR90"/>
<dbReference type="Gene3D" id="3.40.630.10">
    <property type="entry name" value="Zn peptidases"/>
    <property type="match status" value="1"/>
</dbReference>
<evidence type="ECO:0000259" key="1">
    <source>
        <dbReference type="PROSITE" id="PS50106"/>
    </source>
</evidence>
<accession>A0A1H8KR90</accession>
<dbReference type="Gene3D" id="2.30.42.10">
    <property type="match status" value="1"/>
</dbReference>
<dbReference type="Pfam" id="PF04389">
    <property type="entry name" value="Peptidase_M28"/>
    <property type="match status" value="1"/>
</dbReference>
<dbReference type="InterPro" id="IPR001478">
    <property type="entry name" value="PDZ"/>
</dbReference>
<gene>
    <name evidence="2" type="ORF">SAMN05216333_102212</name>
</gene>
<evidence type="ECO:0000313" key="3">
    <source>
        <dbReference type="Proteomes" id="UP000198814"/>
    </source>
</evidence>
<dbReference type="SUPFAM" id="SSF53187">
    <property type="entry name" value="Zn-dependent exopeptidases"/>
    <property type="match status" value="1"/>
</dbReference>
<dbReference type="InterPro" id="IPR036034">
    <property type="entry name" value="PDZ_sf"/>
</dbReference>